<dbReference type="EMBL" id="MU825874">
    <property type="protein sequence ID" value="KAJ7387187.1"/>
    <property type="molecule type" value="Genomic_DNA"/>
</dbReference>
<keyword evidence="1" id="KW-0812">Transmembrane</keyword>
<dbReference type="PANTHER" id="PTHR31410">
    <property type="entry name" value="TRANSMEMBRANE PROTEIN 246"/>
    <property type="match status" value="1"/>
</dbReference>
<dbReference type="AlphaFoldDB" id="A0A9W9ZSQ0"/>
<dbReference type="PANTHER" id="PTHR31410:SF1">
    <property type="entry name" value="POST-GPI ATTACHMENT TO PROTEINS FACTOR 4"/>
    <property type="match status" value="1"/>
</dbReference>
<dbReference type="Proteomes" id="UP001163046">
    <property type="component" value="Unassembled WGS sequence"/>
</dbReference>
<keyword evidence="1" id="KW-0472">Membrane</keyword>
<gene>
    <name evidence="2" type="ORF">OS493_004154</name>
</gene>
<reference evidence="2" key="1">
    <citation type="submission" date="2023-01" db="EMBL/GenBank/DDBJ databases">
        <title>Genome assembly of the deep-sea coral Lophelia pertusa.</title>
        <authorList>
            <person name="Herrera S."/>
            <person name="Cordes E."/>
        </authorList>
    </citation>
    <scope>NUCLEOTIDE SEQUENCE</scope>
    <source>
        <strain evidence="2">USNM1676648</strain>
        <tissue evidence="2">Polyp</tissue>
    </source>
</reference>
<evidence type="ECO:0000313" key="2">
    <source>
        <dbReference type="EMBL" id="KAJ7387187.1"/>
    </source>
</evidence>
<proteinExistence type="predicted"/>
<dbReference type="GO" id="GO:0016757">
    <property type="term" value="F:glycosyltransferase activity"/>
    <property type="evidence" value="ECO:0007669"/>
    <property type="project" value="InterPro"/>
</dbReference>
<feature type="transmembrane region" description="Helical" evidence="1">
    <location>
        <begin position="17"/>
        <end position="37"/>
    </location>
</feature>
<sequence length="178" mass="21028">MPRLSSFVCSRCCFNKHTWICLLIYVVSFLGLFPLLFNNMRYSIYYRNPFHNSSSEMDYHLRQNELRAATASQFWSSHLQNISLDFMTKKRDVDIDIMLITTSRHVSKLKGNNPKFLTQILWQFFHILNSTETRALPWKISLSICNVDSKLHEEASNFSSVCAIFFIVTQWNQKVYHN</sequence>
<accession>A0A9W9ZSQ0</accession>
<dbReference type="InterPro" id="IPR029675">
    <property type="entry name" value="PGAP4"/>
</dbReference>
<dbReference type="GO" id="GO:0000139">
    <property type="term" value="C:Golgi membrane"/>
    <property type="evidence" value="ECO:0007669"/>
    <property type="project" value="InterPro"/>
</dbReference>
<dbReference type="OrthoDB" id="2016523at2759"/>
<comment type="caution">
    <text evidence="2">The sequence shown here is derived from an EMBL/GenBank/DDBJ whole genome shotgun (WGS) entry which is preliminary data.</text>
</comment>
<name>A0A9W9ZSQ0_9CNID</name>
<evidence type="ECO:0000313" key="3">
    <source>
        <dbReference type="Proteomes" id="UP001163046"/>
    </source>
</evidence>
<dbReference type="GO" id="GO:0006506">
    <property type="term" value="P:GPI anchor biosynthetic process"/>
    <property type="evidence" value="ECO:0007669"/>
    <property type="project" value="InterPro"/>
</dbReference>
<organism evidence="2 3">
    <name type="scientific">Desmophyllum pertusum</name>
    <dbReference type="NCBI Taxonomy" id="174260"/>
    <lineage>
        <taxon>Eukaryota</taxon>
        <taxon>Metazoa</taxon>
        <taxon>Cnidaria</taxon>
        <taxon>Anthozoa</taxon>
        <taxon>Hexacorallia</taxon>
        <taxon>Scleractinia</taxon>
        <taxon>Caryophylliina</taxon>
        <taxon>Caryophylliidae</taxon>
        <taxon>Desmophyllum</taxon>
    </lineage>
</organism>
<keyword evidence="1" id="KW-1133">Transmembrane helix</keyword>
<evidence type="ECO:0000256" key="1">
    <source>
        <dbReference type="SAM" id="Phobius"/>
    </source>
</evidence>
<protein>
    <submittedName>
        <fullName evidence="2">Uncharacterized protein</fullName>
    </submittedName>
</protein>
<keyword evidence="3" id="KW-1185">Reference proteome</keyword>